<sequence>MASLSRDAGEGTERDCARERGPGGRSRGTRNARAIGGGSPGRSGVPVEVLTSPVPEGRREGWTPNFQQLPEASWSSWPPIGAKTINYSSTDVQDLGRPPQTVIAVHAAAVLTLSTWAVRSRKPRRAPWAFGPEGRRAARPHARQHEPQRQGTG</sequence>
<dbReference type="AlphaFoldDB" id="A0AAD7RPV0"/>
<protein>
    <submittedName>
        <fullName evidence="2">Uncharacterized protein</fullName>
    </submittedName>
</protein>
<keyword evidence="3" id="KW-1185">Reference proteome</keyword>
<feature type="region of interest" description="Disordered" evidence="1">
    <location>
        <begin position="121"/>
        <end position="153"/>
    </location>
</feature>
<evidence type="ECO:0000313" key="2">
    <source>
        <dbReference type="EMBL" id="KAJ8388144.1"/>
    </source>
</evidence>
<reference evidence="2" key="1">
    <citation type="journal article" date="2023" name="Science">
        <title>Genome structures resolve the early diversification of teleost fishes.</title>
        <authorList>
            <person name="Parey E."/>
            <person name="Louis A."/>
            <person name="Montfort J."/>
            <person name="Bouchez O."/>
            <person name="Roques C."/>
            <person name="Iampietro C."/>
            <person name="Lluch J."/>
            <person name="Castinel A."/>
            <person name="Donnadieu C."/>
            <person name="Desvignes T."/>
            <person name="Floi Bucao C."/>
            <person name="Jouanno E."/>
            <person name="Wen M."/>
            <person name="Mejri S."/>
            <person name="Dirks R."/>
            <person name="Jansen H."/>
            <person name="Henkel C."/>
            <person name="Chen W.J."/>
            <person name="Zahm M."/>
            <person name="Cabau C."/>
            <person name="Klopp C."/>
            <person name="Thompson A.W."/>
            <person name="Robinson-Rechavi M."/>
            <person name="Braasch I."/>
            <person name="Lecointre G."/>
            <person name="Bobe J."/>
            <person name="Postlethwait J.H."/>
            <person name="Berthelot C."/>
            <person name="Roest Crollius H."/>
            <person name="Guiguen Y."/>
        </authorList>
    </citation>
    <scope>NUCLEOTIDE SEQUENCE</scope>
    <source>
        <strain evidence="2">NC1722</strain>
    </source>
</reference>
<accession>A0AAD7RPV0</accession>
<gene>
    <name evidence="2" type="ORF">AAFF_G00146350</name>
</gene>
<organism evidence="2 3">
    <name type="scientific">Aldrovandia affinis</name>
    <dbReference type="NCBI Taxonomy" id="143900"/>
    <lineage>
        <taxon>Eukaryota</taxon>
        <taxon>Metazoa</taxon>
        <taxon>Chordata</taxon>
        <taxon>Craniata</taxon>
        <taxon>Vertebrata</taxon>
        <taxon>Euteleostomi</taxon>
        <taxon>Actinopterygii</taxon>
        <taxon>Neopterygii</taxon>
        <taxon>Teleostei</taxon>
        <taxon>Notacanthiformes</taxon>
        <taxon>Halosauridae</taxon>
        <taxon>Aldrovandia</taxon>
    </lineage>
</organism>
<feature type="region of interest" description="Disordered" evidence="1">
    <location>
        <begin position="1"/>
        <end position="64"/>
    </location>
</feature>
<comment type="caution">
    <text evidence="2">The sequence shown here is derived from an EMBL/GenBank/DDBJ whole genome shotgun (WGS) entry which is preliminary data.</text>
</comment>
<evidence type="ECO:0000313" key="3">
    <source>
        <dbReference type="Proteomes" id="UP001221898"/>
    </source>
</evidence>
<feature type="compositionally biased region" description="Basic and acidic residues" evidence="1">
    <location>
        <begin position="7"/>
        <end position="22"/>
    </location>
</feature>
<feature type="compositionally biased region" description="Basic and acidic residues" evidence="1">
    <location>
        <begin position="143"/>
        <end position="153"/>
    </location>
</feature>
<dbReference type="Proteomes" id="UP001221898">
    <property type="component" value="Unassembled WGS sequence"/>
</dbReference>
<proteinExistence type="predicted"/>
<dbReference type="EMBL" id="JAINUG010000200">
    <property type="protein sequence ID" value="KAJ8388144.1"/>
    <property type="molecule type" value="Genomic_DNA"/>
</dbReference>
<name>A0AAD7RPV0_9TELE</name>
<evidence type="ECO:0000256" key="1">
    <source>
        <dbReference type="SAM" id="MobiDB-lite"/>
    </source>
</evidence>